<keyword evidence="1" id="KW-1133">Transmembrane helix</keyword>
<gene>
    <name evidence="2" type="ORF">H6G72_13620</name>
</gene>
<dbReference type="RefSeq" id="WP_190878658.1">
    <property type="nucleotide sequence ID" value="NZ_JACJSK010000017.1"/>
</dbReference>
<evidence type="ECO:0000313" key="2">
    <source>
        <dbReference type="EMBL" id="MBD2544856.1"/>
    </source>
</evidence>
<keyword evidence="3" id="KW-1185">Reference proteome</keyword>
<keyword evidence="1" id="KW-0812">Transmembrane</keyword>
<evidence type="ECO:0000256" key="1">
    <source>
        <dbReference type="SAM" id="Phobius"/>
    </source>
</evidence>
<dbReference type="EMBL" id="JACJSK010000017">
    <property type="protein sequence ID" value="MBD2544856.1"/>
    <property type="molecule type" value="Genomic_DNA"/>
</dbReference>
<reference evidence="2 3" key="1">
    <citation type="journal article" date="2020" name="ISME J.">
        <title>Comparative genomics reveals insights into cyanobacterial evolution and habitat adaptation.</title>
        <authorList>
            <person name="Chen M.Y."/>
            <person name="Teng W.K."/>
            <person name="Zhao L."/>
            <person name="Hu C.X."/>
            <person name="Zhou Y.K."/>
            <person name="Han B.P."/>
            <person name="Song L.R."/>
            <person name="Shu W.S."/>
        </authorList>
    </citation>
    <scope>NUCLEOTIDE SEQUENCE [LARGE SCALE GENOMIC DNA]</scope>
    <source>
        <strain evidence="2 3">FACHB-1370</strain>
    </source>
</reference>
<dbReference type="Proteomes" id="UP000641954">
    <property type="component" value="Unassembled WGS sequence"/>
</dbReference>
<name>A0ABR8EDH5_9CYAN</name>
<keyword evidence="1" id="KW-0472">Membrane</keyword>
<accession>A0ABR8EDH5</accession>
<comment type="caution">
    <text evidence="2">The sequence shown here is derived from an EMBL/GenBank/DDBJ whole genome shotgun (WGS) entry which is preliminary data.</text>
</comment>
<feature type="transmembrane region" description="Helical" evidence="1">
    <location>
        <begin position="15"/>
        <end position="33"/>
    </location>
</feature>
<proteinExistence type="predicted"/>
<sequence>MIIFYTAVQACVQVYHSYAIAYLTILVIGLTLARQIKHHLLWWACSEGHPTRGVVATSAVGCCSLYENLVSQSLSRLSGA</sequence>
<organism evidence="2 3">
    <name type="scientific">Planktothricoides raciborskii FACHB-1370</name>
    <dbReference type="NCBI Taxonomy" id="2949576"/>
    <lineage>
        <taxon>Bacteria</taxon>
        <taxon>Bacillati</taxon>
        <taxon>Cyanobacteriota</taxon>
        <taxon>Cyanophyceae</taxon>
        <taxon>Oscillatoriophycideae</taxon>
        <taxon>Oscillatoriales</taxon>
        <taxon>Oscillatoriaceae</taxon>
        <taxon>Planktothricoides</taxon>
    </lineage>
</organism>
<evidence type="ECO:0000313" key="3">
    <source>
        <dbReference type="Proteomes" id="UP000641954"/>
    </source>
</evidence>
<protein>
    <submittedName>
        <fullName evidence="2">Uncharacterized protein</fullName>
    </submittedName>
</protein>